<dbReference type="VEuPathDB" id="FungiDB:PSTT_10234"/>
<protein>
    <submittedName>
        <fullName evidence="1">Uncharacterized protein</fullName>
    </submittedName>
</protein>
<dbReference type="Proteomes" id="UP000239156">
    <property type="component" value="Unassembled WGS sequence"/>
</dbReference>
<organism evidence="1 2">
    <name type="scientific">Puccinia striiformis</name>
    <dbReference type="NCBI Taxonomy" id="27350"/>
    <lineage>
        <taxon>Eukaryota</taxon>
        <taxon>Fungi</taxon>
        <taxon>Dikarya</taxon>
        <taxon>Basidiomycota</taxon>
        <taxon>Pucciniomycotina</taxon>
        <taxon>Pucciniomycetes</taxon>
        <taxon>Pucciniales</taxon>
        <taxon>Pucciniaceae</taxon>
        <taxon>Puccinia</taxon>
    </lineage>
</organism>
<evidence type="ECO:0000313" key="1">
    <source>
        <dbReference type="EMBL" id="POW04634.1"/>
    </source>
</evidence>
<keyword evidence="2" id="KW-1185">Reference proteome</keyword>
<accession>A0A2S4V527</accession>
<proteinExistence type="predicted"/>
<sequence length="111" mass="12473">LQSFKACVINRIAKQHVQAAEFIQEDIDTSNAVLCWGIRIADHEVAVFQRFILLPTSHAGLFAQWCWSPAASKQGQPILMIGHRALEEDPNIVSREATSSHEHREFLIPKG</sequence>
<dbReference type="VEuPathDB" id="FungiDB:PSHT_01598"/>
<gene>
    <name evidence="1" type="ORF">PSTT_10234</name>
</gene>
<comment type="caution">
    <text evidence="1">The sequence shown here is derived from an EMBL/GenBank/DDBJ whole genome shotgun (WGS) entry which is preliminary data.</text>
</comment>
<reference evidence="1" key="1">
    <citation type="submission" date="2017-12" db="EMBL/GenBank/DDBJ databases">
        <title>Gene loss provides genomic basis for host adaptation in cereal stripe rust fungi.</title>
        <authorList>
            <person name="Xia C."/>
        </authorList>
    </citation>
    <scope>NUCLEOTIDE SEQUENCE [LARGE SCALE GENOMIC DNA]</scope>
    <source>
        <strain evidence="1">93-210</strain>
    </source>
</reference>
<feature type="non-terminal residue" evidence="1">
    <location>
        <position position="1"/>
    </location>
</feature>
<name>A0A2S4V527_9BASI</name>
<dbReference type="EMBL" id="PKSL01000109">
    <property type="protein sequence ID" value="POW04634.1"/>
    <property type="molecule type" value="Genomic_DNA"/>
</dbReference>
<evidence type="ECO:0000313" key="2">
    <source>
        <dbReference type="Proteomes" id="UP000239156"/>
    </source>
</evidence>